<comment type="caution">
    <text evidence="1">The sequence shown here is derived from an EMBL/GenBank/DDBJ whole genome shotgun (WGS) entry which is preliminary data.</text>
</comment>
<keyword evidence="2" id="KW-1185">Reference proteome</keyword>
<dbReference type="EMBL" id="BGPR01011033">
    <property type="protein sequence ID" value="GBN49281.1"/>
    <property type="molecule type" value="Genomic_DNA"/>
</dbReference>
<organism evidence="1 2">
    <name type="scientific">Araneus ventricosus</name>
    <name type="common">Orbweaver spider</name>
    <name type="synonym">Epeira ventricosa</name>
    <dbReference type="NCBI Taxonomy" id="182803"/>
    <lineage>
        <taxon>Eukaryota</taxon>
        <taxon>Metazoa</taxon>
        <taxon>Ecdysozoa</taxon>
        <taxon>Arthropoda</taxon>
        <taxon>Chelicerata</taxon>
        <taxon>Arachnida</taxon>
        <taxon>Araneae</taxon>
        <taxon>Araneomorphae</taxon>
        <taxon>Entelegynae</taxon>
        <taxon>Araneoidea</taxon>
        <taxon>Araneidae</taxon>
        <taxon>Araneus</taxon>
    </lineage>
</organism>
<dbReference type="Proteomes" id="UP000499080">
    <property type="component" value="Unassembled WGS sequence"/>
</dbReference>
<name>A0A4Y2PDJ6_ARAVE</name>
<dbReference type="AlphaFoldDB" id="A0A4Y2PDJ6"/>
<reference evidence="1 2" key="1">
    <citation type="journal article" date="2019" name="Sci. Rep.">
        <title>Orb-weaving spider Araneus ventricosus genome elucidates the spidroin gene catalogue.</title>
        <authorList>
            <person name="Kono N."/>
            <person name="Nakamura H."/>
            <person name="Ohtoshi R."/>
            <person name="Moran D.A.P."/>
            <person name="Shinohara A."/>
            <person name="Yoshida Y."/>
            <person name="Fujiwara M."/>
            <person name="Mori M."/>
            <person name="Tomita M."/>
            <person name="Arakawa K."/>
        </authorList>
    </citation>
    <scope>NUCLEOTIDE SEQUENCE [LARGE SCALE GENOMIC DNA]</scope>
</reference>
<evidence type="ECO:0000313" key="1">
    <source>
        <dbReference type="EMBL" id="GBN49281.1"/>
    </source>
</evidence>
<evidence type="ECO:0000313" key="2">
    <source>
        <dbReference type="Proteomes" id="UP000499080"/>
    </source>
</evidence>
<accession>A0A4Y2PDJ6</accession>
<gene>
    <name evidence="1" type="ORF">AVEN_207710_1</name>
</gene>
<proteinExistence type="predicted"/>
<sequence length="175" mass="19753">MRLGYRPIDTPGTEMYHPSNGLPRTANTWGYFAVHEKQEANSDCLLFQEVSMVTVFFAAKSQREFRDMEHLIKATYVCNDRRSTPMDVISEVRPSVPRNSSDLFRTGKSTVFMLPRIFPILKPKVGVNDGLNESERVPFYGARAKIGQAAPSKVVFVLIQLLKVSLRFPSINDGP</sequence>
<protein>
    <submittedName>
        <fullName evidence="1">Uncharacterized protein</fullName>
    </submittedName>
</protein>